<comment type="caution">
    <text evidence="4">The sequence shown here is derived from an EMBL/GenBank/DDBJ whole genome shotgun (WGS) entry which is preliminary data.</text>
</comment>
<dbReference type="Gene3D" id="1.10.10.10">
    <property type="entry name" value="Winged helix-like DNA-binding domain superfamily/Winged helix DNA-binding domain"/>
    <property type="match status" value="1"/>
</dbReference>
<dbReference type="InterPro" id="IPR036388">
    <property type="entry name" value="WH-like_DNA-bd_sf"/>
</dbReference>
<evidence type="ECO:0000256" key="1">
    <source>
        <dbReference type="ARBA" id="ARBA00008720"/>
    </source>
</evidence>
<comment type="function">
    <text evidence="2 3">Might take part in the signal recognition particle (SRP) pathway. This is inferred from the conservation of its genetic proximity to ftsY/ffh. May be a regulatory protein.</text>
</comment>
<dbReference type="EMBL" id="JACJKS010000013">
    <property type="protein sequence ID" value="MBM6948868.1"/>
    <property type="molecule type" value="Genomic_DNA"/>
</dbReference>
<name>A0A938XDT1_9CLOT</name>
<evidence type="ECO:0000313" key="4">
    <source>
        <dbReference type="EMBL" id="MBM6948868.1"/>
    </source>
</evidence>
<dbReference type="HAMAP" id="MF_00245">
    <property type="entry name" value="UPF0122"/>
    <property type="match status" value="1"/>
</dbReference>
<dbReference type="GO" id="GO:0003677">
    <property type="term" value="F:DNA binding"/>
    <property type="evidence" value="ECO:0007669"/>
    <property type="project" value="UniProtKB-KW"/>
</dbReference>
<dbReference type="SUPFAM" id="SSF88659">
    <property type="entry name" value="Sigma3 and sigma4 domains of RNA polymerase sigma factors"/>
    <property type="match status" value="1"/>
</dbReference>
<protein>
    <recommendedName>
        <fullName evidence="3">UPF0122 protein H6A20_09420</fullName>
    </recommendedName>
</protein>
<organism evidence="4 5">
    <name type="scientific">Mordavella massiliensis</name>
    <dbReference type="NCBI Taxonomy" id="1871024"/>
    <lineage>
        <taxon>Bacteria</taxon>
        <taxon>Bacillati</taxon>
        <taxon>Bacillota</taxon>
        <taxon>Clostridia</taxon>
        <taxon>Eubacteriales</taxon>
        <taxon>Clostridiaceae</taxon>
        <taxon>Mordavella</taxon>
    </lineage>
</organism>
<comment type="similarity">
    <text evidence="1 3">Belongs to the UPF0122 family.</text>
</comment>
<reference evidence="4" key="2">
    <citation type="journal article" date="2021" name="Sci. Rep.">
        <title>The distribution of antibiotic resistance genes in chicken gut microbiota commensals.</title>
        <authorList>
            <person name="Juricova H."/>
            <person name="Matiasovicova J."/>
            <person name="Kubasova T."/>
            <person name="Cejkova D."/>
            <person name="Rychlik I."/>
        </authorList>
    </citation>
    <scope>NUCLEOTIDE SEQUENCE</scope>
    <source>
        <strain evidence="4">An582</strain>
    </source>
</reference>
<dbReference type="RefSeq" id="WP_204906872.1">
    <property type="nucleotide sequence ID" value="NZ_JACJKS010000013.1"/>
</dbReference>
<proteinExistence type="inferred from homology"/>
<accession>A0A938XDT1</accession>
<dbReference type="AlphaFoldDB" id="A0A938XDT1"/>
<dbReference type="InterPro" id="IPR013324">
    <property type="entry name" value="RNA_pol_sigma_r3/r4-like"/>
</dbReference>
<dbReference type="PANTHER" id="PTHR40083:SF1">
    <property type="entry name" value="UPF0122 PROTEIN YLXM"/>
    <property type="match status" value="1"/>
</dbReference>
<dbReference type="Pfam" id="PF04297">
    <property type="entry name" value="UPF0122"/>
    <property type="match status" value="1"/>
</dbReference>
<reference evidence="4" key="1">
    <citation type="submission" date="2020-08" db="EMBL/GenBank/DDBJ databases">
        <authorList>
            <person name="Cejkova D."/>
            <person name="Kubasova T."/>
            <person name="Jahodarova E."/>
            <person name="Rychlik I."/>
        </authorList>
    </citation>
    <scope>NUCLEOTIDE SEQUENCE</scope>
    <source>
        <strain evidence="4">An582</strain>
    </source>
</reference>
<evidence type="ECO:0000256" key="2">
    <source>
        <dbReference type="ARBA" id="ARBA00024764"/>
    </source>
</evidence>
<evidence type="ECO:0000313" key="5">
    <source>
        <dbReference type="Proteomes" id="UP000705508"/>
    </source>
</evidence>
<evidence type="ECO:0000256" key="3">
    <source>
        <dbReference type="HAMAP-Rule" id="MF_00245"/>
    </source>
</evidence>
<gene>
    <name evidence="4" type="ORF">H6A20_09420</name>
</gene>
<dbReference type="InterPro" id="IPR054831">
    <property type="entry name" value="UPF0122_fam_protein"/>
</dbReference>
<dbReference type="InterPro" id="IPR007394">
    <property type="entry name" value="UPF0122"/>
</dbReference>
<dbReference type="PANTHER" id="PTHR40083">
    <property type="entry name" value="UPF0122 PROTEIN CBO2450/CLC_2298"/>
    <property type="match status" value="1"/>
</dbReference>
<sequence>MDDFFRQTLLYDFYGELLTSHQKEIYEQFVLEDLSLSEIAASAGISRQGVHDLVKRCSHTLQGYEDKLHLVEKFLAIREKVKEIDRELDRQETRENREMIEGIRRISRDILEEL</sequence>
<keyword evidence="4" id="KW-0238">DNA-binding</keyword>
<dbReference type="Proteomes" id="UP000705508">
    <property type="component" value="Unassembled WGS sequence"/>
</dbReference>
<dbReference type="NCBIfam" id="NF045758">
    <property type="entry name" value="YlxM"/>
    <property type="match status" value="1"/>
</dbReference>